<keyword evidence="3" id="KW-0540">Nuclease</keyword>
<comment type="similarity">
    <text evidence="2">Belongs to the REXO1/REXO3 family.</text>
</comment>
<keyword evidence="4" id="KW-0378">Hydrolase</keyword>
<evidence type="ECO:0000256" key="2">
    <source>
        <dbReference type="ARBA" id="ARBA00006357"/>
    </source>
</evidence>
<protein>
    <submittedName>
        <fullName evidence="8">EOG090X01LQ</fullName>
    </submittedName>
</protein>
<dbReference type="FunFam" id="3.30.420.10:FF:000031">
    <property type="entry name" value="RNA exonuclease 1"/>
    <property type="match status" value="1"/>
</dbReference>
<dbReference type="InterPro" id="IPR036397">
    <property type="entry name" value="RNaseH_sf"/>
</dbReference>
<dbReference type="GO" id="GO:0010629">
    <property type="term" value="P:negative regulation of gene expression"/>
    <property type="evidence" value="ECO:0007669"/>
    <property type="project" value="UniProtKB-ARBA"/>
</dbReference>
<dbReference type="Pfam" id="PF00929">
    <property type="entry name" value="RNase_T"/>
    <property type="match status" value="1"/>
</dbReference>
<evidence type="ECO:0000256" key="6">
    <source>
        <dbReference type="ARBA" id="ARBA00023242"/>
    </source>
</evidence>
<sequence>MKNAELYSFLSQYVLLDDQLINLGYPVESAFYPDRAIIYKTPETNVTYYRTDFRGQLETIEIAEQDDHSKPPLSPSLEKRCVRCRKGFFVTLDGEYLTEEKCQYHWGIWKRSEAGYTCCNGPENSSGCASGQLHVWNGVSPGMNGPYDDYVRTGPCQDGQRPRQVYALDTEMLFTGRGLEVGKVSVISIDGCLVYETLVQPERPVVDYNTRFSGLSEADLKRGPSKTVSQVQRDLLGFISNQTILIGHGLENDLRALRILHSRIIDTAVLFPHYFGFPFRRSLKSLVSAYLQRNIQTGQQGHDSFEDARACAELVLWKAAVQLRRNKSEHCFA</sequence>
<evidence type="ECO:0000313" key="8">
    <source>
        <dbReference type="EMBL" id="CAG4634628.1"/>
    </source>
</evidence>
<dbReference type="PANTHER" id="PTHR12801:SF115">
    <property type="entry name" value="FI18136P1-RELATED"/>
    <property type="match status" value="1"/>
</dbReference>
<dbReference type="SUPFAM" id="SSF53098">
    <property type="entry name" value="Ribonuclease H-like"/>
    <property type="match status" value="1"/>
</dbReference>
<dbReference type="EMBL" id="OC977973">
    <property type="protein sequence ID" value="CAG4634628.1"/>
    <property type="molecule type" value="Genomic_DNA"/>
</dbReference>
<proteinExistence type="inferred from homology"/>
<dbReference type="CDD" id="cd06145">
    <property type="entry name" value="REX1_like"/>
    <property type="match status" value="1"/>
</dbReference>
<accession>A0A9N6WSC2</accession>
<gene>
    <name evidence="8" type="primary">EOG090X01LQ</name>
</gene>
<evidence type="ECO:0000259" key="7">
    <source>
        <dbReference type="SMART" id="SM00479"/>
    </source>
</evidence>
<dbReference type="InterPro" id="IPR012337">
    <property type="entry name" value="RNaseH-like_sf"/>
</dbReference>
<dbReference type="GO" id="GO:0005634">
    <property type="term" value="C:nucleus"/>
    <property type="evidence" value="ECO:0007669"/>
    <property type="project" value="UniProtKB-SubCell"/>
</dbReference>
<dbReference type="GO" id="GO:0003676">
    <property type="term" value="F:nucleic acid binding"/>
    <property type="evidence" value="ECO:0007669"/>
    <property type="project" value="InterPro"/>
</dbReference>
<dbReference type="GO" id="GO:0004527">
    <property type="term" value="F:exonuclease activity"/>
    <property type="evidence" value="ECO:0007669"/>
    <property type="project" value="UniProtKB-KW"/>
</dbReference>
<reference evidence="8" key="1">
    <citation type="submission" date="2021-04" db="EMBL/GenBank/DDBJ databases">
        <authorList>
            <person name="Cornetti L."/>
        </authorList>
    </citation>
    <scope>NUCLEOTIDE SEQUENCE</scope>
</reference>
<feature type="domain" description="Exonuclease" evidence="7">
    <location>
        <begin position="164"/>
        <end position="324"/>
    </location>
</feature>
<evidence type="ECO:0000256" key="5">
    <source>
        <dbReference type="ARBA" id="ARBA00022839"/>
    </source>
</evidence>
<dbReference type="Gene3D" id="3.30.420.10">
    <property type="entry name" value="Ribonuclease H-like superfamily/Ribonuclease H"/>
    <property type="match status" value="1"/>
</dbReference>
<dbReference type="InterPro" id="IPR047021">
    <property type="entry name" value="REXO1/3/4-like"/>
</dbReference>
<dbReference type="InterPro" id="IPR013520">
    <property type="entry name" value="Ribonucl_H"/>
</dbReference>
<keyword evidence="5" id="KW-0269">Exonuclease</keyword>
<organism evidence="8">
    <name type="scientific">Alona affinis</name>
    <dbReference type="NCBI Taxonomy" id="381656"/>
    <lineage>
        <taxon>Eukaryota</taxon>
        <taxon>Metazoa</taxon>
        <taxon>Ecdysozoa</taxon>
        <taxon>Arthropoda</taxon>
        <taxon>Crustacea</taxon>
        <taxon>Branchiopoda</taxon>
        <taxon>Diplostraca</taxon>
        <taxon>Cladocera</taxon>
        <taxon>Anomopoda</taxon>
        <taxon>Chydoridae</taxon>
        <taxon>Alona</taxon>
    </lineage>
</organism>
<evidence type="ECO:0000256" key="1">
    <source>
        <dbReference type="ARBA" id="ARBA00004123"/>
    </source>
</evidence>
<keyword evidence="6" id="KW-0539">Nucleus</keyword>
<evidence type="ECO:0000256" key="4">
    <source>
        <dbReference type="ARBA" id="ARBA00022801"/>
    </source>
</evidence>
<dbReference type="SMART" id="SM00479">
    <property type="entry name" value="EXOIII"/>
    <property type="match status" value="1"/>
</dbReference>
<dbReference type="PANTHER" id="PTHR12801">
    <property type="entry name" value="RNA EXONUCLEASE REXO1 / RECO3 FAMILY MEMBER-RELATED"/>
    <property type="match status" value="1"/>
</dbReference>
<evidence type="ECO:0000256" key="3">
    <source>
        <dbReference type="ARBA" id="ARBA00022722"/>
    </source>
</evidence>
<dbReference type="AlphaFoldDB" id="A0A9N6WSC2"/>
<dbReference type="InterPro" id="IPR034922">
    <property type="entry name" value="REX1-like_exo"/>
</dbReference>
<comment type="subcellular location">
    <subcellularLocation>
        <location evidence="1">Nucleus</location>
    </subcellularLocation>
</comment>
<name>A0A9N6WSC2_9CRUS</name>